<keyword evidence="2" id="KW-1185">Reference proteome</keyword>
<reference evidence="2" key="1">
    <citation type="submission" date="2021-01" db="EMBL/GenBank/DDBJ databases">
        <title>Caligus Genome Assembly.</title>
        <authorList>
            <person name="Gallardo-Escarate C."/>
        </authorList>
    </citation>
    <scope>NUCLEOTIDE SEQUENCE [LARGE SCALE GENOMIC DNA]</scope>
</reference>
<dbReference type="AlphaFoldDB" id="A0A7T8GX00"/>
<evidence type="ECO:0000313" key="1">
    <source>
        <dbReference type="EMBL" id="QQP39364.1"/>
    </source>
</evidence>
<evidence type="ECO:0000313" key="2">
    <source>
        <dbReference type="Proteomes" id="UP000595437"/>
    </source>
</evidence>
<accession>A0A7T8GX00</accession>
<dbReference type="EMBL" id="CP045903">
    <property type="protein sequence ID" value="QQP39364.1"/>
    <property type="molecule type" value="Genomic_DNA"/>
</dbReference>
<protein>
    <submittedName>
        <fullName evidence="1">Histone deacetylase 10</fullName>
    </submittedName>
</protein>
<dbReference type="Proteomes" id="UP000595437">
    <property type="component" value="Chromosome 14"/>
</dbReference>
<organism evidence="1 2">
    <name type="scientific">Caligus rogercresseyi</name>
    <name type="common">Sea louse</name>
    <dbReference type="NCBI Taxonomy" id="217165"/>
    <lineage>
        <taxon>Eukaryota</taxon>
        <taxon>Metazoa</taxon>
        <taxon>Ecdysozoa</taxon>
        <taxon>Arthropoda</taxon>
        <taxon>Crustacea</taxon>
        <taxon>Multicrustacea</taxon>
        <taxon>Hexanauplia</taxon>
        <taxon>Copepoda</taxon>
        <taxon>Siphonostomatoida</taxon>
        <taxon>Caligidae</taxon>
        <taxon>Caligus</taxon>
    </lineage>
</organism>
<dbReference type="OrthoDB" id="424012at2759"/>
<name>A0A7T8GX00_CALRO</name>
<proteinExistence type="predicted"/>
<feature type="non-terminal residue" evidence="1">
    <location>
        <position position="1"/>
    </location>
</feature>
<gene>
    <name evidence="1" type="ORF">FKW44_020229</name>
</gene>
<sequence>VMDTVLSKKTNAGISLINHTNETGMHDVGPIYGKLKHKIPRTMSIILNDGMISPKRNSFPCEDDSILRFNILHSHEEDECNPFLDASDDHANKYDVTIRLGKYTQPVDSDYLNLIYRILLPIG</sequence>